<evidence type="ECO:0000313" key="3">
    <source>
        <dbReference type="EMBL" id="HIQ29117.1"/>
    </source>
</evidence>
<dbReference type="Proteomes" id="UP000608579">
    <property type="component" value="Unassembled WGS sequence"/>
</dbReference>
<dbReference type="AlphaFoldDB" id="A0A833E966"/>
<evidence type="ECO:0000256" key="1">
    <source>
        <dbReference type="SAM" id="Coils"/>
    </source>
</evidence>
<organism evidence="3 4">
    <name type="scientific">Caldiarchaeum subterraneum</name>
    <dbReference type="NCBI Taxonomy" id="311458"/>
    <lineage>
        <taxon>Archaea</taxon>
        <taxon>Nitrososphaerota</taxon>
        <taxon>Candidatus Caldarchaeales</taxon>
        <taxon>Candidatus Caldarchaeaceae</taxon>
        <taxon>Candidatus Caldarchaeum</taxon>
    </lineage>
</organism>
<feature type="coiled-coil region" evidence="1">
    <location>
        <begin position="108"/>
        <end position="189"/>
    </location>
</feature>
<name>A0A833E966_CALS0</name>
<evidence type="ECO:0000313" key="4">
    <source>
        <dbReference type="Proteomes" id="UP000608579"/>
    </source>
</evidence>
<comment type="caution">
    <text evidence="3">The sequence shown here is derived from an EMBL/GenBank/DDBJ whole genome shotgun (WGS) entry which is preliminary data.</text>
</comment>
<reference evidence="3" key="1">
    <citation type="journal article" date="2020" name="ISME J.">
        <title>Gammaproteobacteria mediating utilization of methyl-, sulfur- and petroleum organic compounds in deep ocean hydrothermal plumes.</title>
        <authorList>
            <person name="Zhou Z."/>
            <person name="Liu Y."/>
            <person name="Pan J."/>
            <person name="Cron B.R."/>
            <person name="Toner B.M."/>
            <person name="Anantharaman K."/>
            <person name="Breier J.A."/>
            <person name="Dick G.J."/>
            <person name="Li M."/>
        </authorList>
    </citation>
    <scope>NUCLEOTIDE SEQUENCE</scope>
    <source>
        <strain evidence="3">SZUA-1515</strain>
    </source>
</reference>
<proteinExistence type="predicted"/>
<feature type="region of interest" description="Disordered" evidence="2">
    <location>
        <begin position="1"/>
        <end position="20"/>
    </location>
</feature>
<protein>
    <submittedName>
        <fullName evidence="3">Uncharacterized protein</fullName>
    </submittedName>
</protein>
<gene>
    <name evidence="3" type="ORF">EYH45_00975</name>
</gene>
<evidence type="ECO:0000256" key="2">
    <source>
        <dbReference type="SAM" id="MobiDB-lite"/>
    </source>
</evidence>
<dbReference type="EMBL" id="DQVM01000019">
    <property type="protein sequence ID" value="HIQ29117.1"/>
    <property type="molecule type" value="Genomic_DNA"/>
</dbReference>
<accession>A0A833E966</accession>
<keyword evidence="1" id="KW-0175">Coiled coil</keyword>
<sequence length="265" mass="31709">MPKRIIIKKPLGEKREENETPIIEPVKTAEEKAETEQVQERNEEMEAMIIPRDEQPLEDIPEATLLESANKSYEAFKKRIEYIIKKDRAFQEMCIDKDITTEAIRSILSKLREERERAVREASQVKEKLEEAKHRYMQQFSEIEAELYWTRLEKITESDRIEPDVEDELKRMENKLVTLKNKIRELDNWIKELNEIPGTIYEVSTYKEYARMLYEELKKHYIIRYGERADGVLSAEIQKLAQEEDIPREYAIILLRKRVYSQPEL</sequence>